<proteinExistence type="predicted"/>
<feature type="domain" description="NAD(P)-binding" evidence="1">
    <location>
        <begin position="33"/>
        <end position="220"/>
    </location>
</feature>
<protein>
    <submittedName>
        <fullName evidence="2">Uncharacterized conserved protein YbjT, contains NAD(P)-binding and DUF2867 domains</fullName>
    </submittedName>
</protein>
<keyword evidence="3" id="KW-1185">Reference proteome</keyword>
<accession>A0A1H3IA16</accession>
<evidence type="ECO:0000313" key="3">
    <source>
        <dbReference type="Proteomes" id="UP000199170"/>
    </source>
</evidence>
<organism evidence="2 3">
    <name type="scientific">Halobellus clavatus</name>
    <dbReference type="NCBI Taxonomy" id="660517"/>
    <lineage>
        <taxon>Archaea</taxon>
        <taxon>Methanobacteriati</taxon>
        <taxon>Methanobacteriota</taxon>
        <taxon>Stenosarchaea group</taxon>
        <taxon>Halobacteria</taxon>
        <taxon>Halobacteriales</taxon>
        <taxon>Haloferacaceae</taxon>
        <taxon>Halobellus</taxon>
    </lineage>
</organism>
<dbReference type="InterPro" id="IPR016040">
    <property type="entry name" value="NAD(P)-bd_dom"/>
</dbReference>
<dbReference type="EMBL" id="FNPB01000009">
    <property type="protein sequence ID" value="SDY24583.1"/>
    <property type="molecule type" value="Genomic_DNA"/>
</dbReference>
<dbReference type="PANTHER" id="PTHR15020:SF50">
    <property type="entry name" value="UPF0659 PROTEIN YMR090W"/>
    <property type="match status" value="1"/>
</dbReference>
<dbReference type="Pfam" id="PF13460">
    <property type="entry name" value="NAD_binding_10"/>
    <property type="match status" value="1"/>
</dbReference>
<dbReference type="InterPro" id="IPR036291">
    <property type="entry name" value="NAD(P)-bd_dom_sf"/>
</dbReference>
<dbReference type="AlphaFoldDB" id="A0A1H3IA16"/>
<sequence>MVPNHPSVRALLPVGTKQLRMHPDHLDTVLVAGATGGTGRAVLRLGQSRVDTVRALTRSPDAAADLKAAGADDVVVEDLLDPDDLSAAVAGVDAVVSAVGTSPLAIQSGPPYVDGAGNRALVAAAADADVEAFVMESAIGVGPDPSSPLASVFDAFIEPLQEAKASAEAALRDASLRHTILRPGVLTNGSRTDVVTAADPGAELWGLISRADVARLLLAAPVTPAVGDRTLEIVSTPQFPDRDASIEWTLPR</sequence>
<dbReference type="SUPFAM" id="SSF51735">
    <property type="entry name" value="NAD(P)-binding Rossmann-fold domains"/>
    <property type="match status" value="1"/>
</dbReference>
<dbReference type="Proteomes" id="UP000199170">
    <property type="component" value="Unassembled WGS sequence"/>
</dbReference>
<dbReference type="Gene3D" id="3.40.50.720">
    <property type="entry name" value="NAD(P)-binding Rossmann-like Domain"/>
    <property type="match status" value="1"/>
</dbReference>
<evidence type="ECO:0000313" key="2">
    <source>
        <dbReference type="EMBL" id="SDY24583.1"/>
    </source>
</evidence>
<dbReference type="PANTHER" id="PTHR15020">
    <property type="entry name" value="FLAVIN REDUCTASE-RELATED"/>
    <property type="match status" value="1"/>
</dbReference>
<name>A0A1H3IA16_9EURY</name>
<evidence type="ECO:0000259" key="1">
    <source>
        <dbReference type="Pfam" id="PF13460"/>
    </source>
</evidence>
<dbReference type="STRING" id="660517.SAMN04487946_10987"/>
<reference evidence="3" key="1">
    <citation type="submission" date="2016-10" db="EMBL/GenBank/DDBJ databases">
        <authorList>
            <person name="Varghese N."/>
            <person name="Submissions S."/>
        </authorList>
    </citation>
    <scope>NUCLEOTIDE SEQUENCE [LARGE SCALE GENOMIC DNA]</scope>
    <source>
        <strain evidence="3">CGMCC 1.10118</strain>
    </source>
</reference>
<gene>
    <name evidence="2" type="ORF">SAMN04487946_10987</name>
</gene>